<dbReference type="Proteomes" id="UP001565200">
    <property type="component" value="Unassembled WGS sequence"/>
</dbReference>
<evidence type="ECO:0000313" key="4">
    <source>
        <dbReference type="Proteomes" id="UP001565200"/>
    </source>
</evidence>
<keyword evidence="1" id="KW-0732">Signal</keyword>
<dbReference type="PROSITE" id="PS50022">
    <property type="entry name" value="FA58C_3"/>
    <property type="match status" value="1"/>
</dbReference>
<gene>
    <name evidence="3" type="ORF">AAK873_02735</name>
</gene>
<proteinExistence type="predicted"/>
<organism evidence="3 4">
    <name type="scientific">Heminiphilus faecis</name>
    <dbReference type="NCBI Taxonomy" id="2601703"/>
    <lineage>
        <taxon>Bacteria</taxon>
        <taxon>Pseudomonadati</taxon>
        <taxon>Bacteroidota</taxon>
        <taxon>Bacteroidia</taxon>
        <taxon>Bacteroidales</taxon>
        <taxon>Muribaculaceae</taxon>
        <taxon>Heminiphilus</taxon>
    </lineage>
</organism>
<dbReference type="Gene3D" id="2.60.120.260">
    <property type="entry name" value="Galactose-binding domain-like"/>
    <property type="match status" value="1"/>
</dbReference>
<dbReference type="Pfam" id="PF16323">
    <property type="entry name" value="DUF4959"/>
    <property type="match status" value="1"/>
</dbReference>
<accession>A0ABV4CT25</accession>
<dbReference type="InterPro" id="IPR000421">
    <property type="entry name" value="FA58C"/>
</dbReference>
<dbReference type="PROSITE" id="PS51257">
    <property type="entry name" value="PROKAR_LIPOPROTEIN"/>
    <property type="match status" value="1"/>
</dbReference>
<feature type="chain" id="PRO_5045454426" evidence="1">
    <location>
        <begin position="20"/>
        <end position="410"/>
    </location>
</feature>
<sequence>MKQTVLNVFRAAFIATLLAGPSLMLSSCGDETEGKASINDAAPAKVTDVSSVAGPGEVYLTWTVPSDPSFMYTKITYKNAKGEEVYQVFSKDHADENGVVKATISGFVATDPVDFNFYACSLRGNNQGAVTYAGTPGAPAFIAVSESITAESAWGGIYVGYKNETVAKVFVEVKYTDKSDASKSGTYKFEAAPNSESKTFVHLFTSDKEFINGSTASLSITAQDADGNSSDIRSMEAYAKKVVALDRSAWTFPGFTQSNDPQIGYSSQEAVGENGGKNGRVIEMIDGNEGSFWHTSWKTPSAYPHFFIIDMGEDVDVSNVSIRRRSGNNGTHTGQTFYTCSEANASGADPNEWSWDNQGWYAFDRNVDRHQLFGMKEVRKARYIKAYFAETDKGGDFVMVSEFNAYTPAE</sequence>
<reference evidence="3 4" key="1">
    <citation type="submission" date="2024-03" db="EMBL/GenBank/DDBJ databases">
        <title>Mouse gut bacterial collection (mGBC) of GemPharmatech.</title>
        <authorList>
            <person name="He Y."/>
            <person name="Dong L."/>
            <person name="Wu D."/>
            <person name="Gao X."/>
            <person name="Lin Z."/>
        </authorList>
    </citation>
    <scope>NUCLEOTIDE SEQUENCE [LARGE SCALE GENOMIC DNA]</scope>
    <source>
        <strain evidence="3 4">54-13</strain>
    </source>
</reference>
<evidence type="ECO:0000256" key="1">
    <source>
        <dbReference type="SAM" id="SignalP"/>
    </source>
</evidence>
<dbReference type="EMBL" id="JBCLPP010000005">
    <property type="protein sequence ID" value="MEY8244533.1"/>
    <property type="molecule type" value="Genomic_DNA"/>
</dbReference>
<evidence type="ECO:0000313" key="3">
    <source>
        <dbReference type="EMBL" id="MEY8244533.1"/>
    </source>
</evidence>
<protein>
    <submittedName>
        <fullName evidence="3">DUF4959 domain-containing protein</fullName>
    </submittedName>
</protein>
<keyword evidence="4" id="KW-1185">Reference proteome</keyword>
<feature type="signal peptide" evidence="1">
    <location>
        <begin position="1"/>
        <end position="19"/>
    </location>
</feature>
<dbReference type="InterPro" id="IPR032527">
    <property type="entry name" value="DUF4959"/>
</dbReference>
<comment type="caution">
    <text evidence="3">The sequence shown here is derived from an EMBL/GenBank/DDBJ whole genome shotgun (WGS) entry which is preliminary data.</text>
</comment>
<dbReference type="SUPFAM" id="SSF49785">
    <property type="entry name" value="Galactose-binding domain-like"/>
    <property type="match status" value="1"/>
</dbReference>
<evidence type="ECO:0000259" key="2">
    <source>
        <dbReference type="PROSITE" id="PS50022"/>
    </source>
</evidence>
<dbReference type="Pfam" id="PF00754">
    <property type="entry name" value="F5_F8_type_C"/>
    <property type="match status" value="1"/>
</dbReference>
<dbReference type="RefSeq" id="WP_121698397.1">
    <property type="nucleotide sequence ID" value="NZ_JBCLPP010000005.1"/>
</dbReference>
<dbReference type="InterPro" id="IPR008979">
    <property type="entry name" value="Galactose-bd-like_sf"/>
</dbReference>
<feature type="domain" description="F5/8 type C" evidence="2">
    <location>
        <begin position="248"/>
        <end position="405"/>
    </location>
</feature>
<name>A0ABV4CT25_9BACT</name>